<dbReference type="EMBL" id="JAAKGU010000001">
    <property type="protein sequence ID" value="NGM81516.1"/>
    <property type="molecule type" value="Genomic_DNA"/>
</dbReference>
<evidence type="ECO:0000256" key="1">
    <source>
        <dbReference type="SAM" id="MobiDB-lite"/>
    </source>
</evidence>
<reference evidence="2 3" key="1">
    <citation type="submission" date="2020-02" db="EMBL/GenBank/DDBJ databases">
        <authorList>
            <person name="Gao J."/>
            <person name="Sun J."/>
        </authorList>
    </citation>
    <scope>NUCLEOTIDE SEQUENCE [LARGE SCALE GENOMIC DNA]</scope>
    <source>
        <strain evidence="2 3">7124</strain>
    </source>
</reference>
<evidence type="ECO:0000313" key="2">
    <source>
        <dbReference type="EMBL" id="NGM81516.1"/>
    </source>
</evidence>
<feature type="region of interest" description="Disordered" evidence="1">
    <location>
        <begin position="17"/>
        <end position="38"/>
    </location>
</feature>
<dbReference type="AlphaFoldDB" id="A0A6M1PEC5"/>
<keyword evidence="3" id="KW-1185">Reference proteome</keyword>
<proteinExistence type="predicted"/>
<feature type="region of interest" description="Disordered" evidence="1">
    <location>
        <begin position="56"/>
        <end position="76"/>
    </location>
</feature>
<evidence type="ECO:0000313" key="3">
    <source>
        <dbReference type="Proteomes" id="UP000480151"/>
    </source>
</evidence>
<accession>A0A6M1PEC5</accession>
<name>A0A6M1PEC5_9BACL</name>
<dbReference type="Proteomes" id="UP000480151">
    <property type="component" value="Unassembled WGS sequence"/>
</dbReference>
<protein>
    <submittedName>
        <fullName evidence="2">Uncharacterized protein</fullName>
    </submittedName>
</protein>
<sequence>MGLSVLPKAIIITGEGDHTAFPGKRQRGTAAKTKAGTGPEMKVAFRVTNKDTGLAIKNSRPHTASTVRDESIVVPP</sequence>
<gene>
    <name evidence="2" type="ORF">G5B47_03720</name>
</gene>
<feature type="compositionally biased region" description="Basic and acidic residues" evidence="1">
    <location>
        <begin position="67"/>
        <end position="76"/>
    </location>
</feature>
<organism evidence="2 3">
    <name type="scientific">Paenibacillus apii</name>
    <dbReference type="NCBI Taxonomy" id="1850370"/>
    <lineage>
        <taxon>Bacteria</taxon>
        <taxon>Bacillati</taxon>
        <taxon>Bacillota</taxon>
        <taxon>Bacilli</taxon>
        <taxon>Bacillales</taxon>
        <taxon>Paenibacillaceae</taxon>
        <taxon>Paenibacillus</taxon>
    </lineage>
</organism>
<dbReference type="RefSeq" id="WP_165094465.1">
    <property type="nucleotide sequence ID" value="NZ_JAAKGU010000001.1"/>
</dbReference>
<comment type="caution">
    <text evidence="2">The sequence shown here is derived from an EMBL/GenBank/DDBJ whole genome shotgun (WGS) entry which is preliminary data.</text>
</comment>